<dbReference type="InterPro" id="IPR011749">
    <property type="entry name" value="CHP02243"/>
</dbReference>
<proteinExistence type="predicted"/>
<dbReference type="AlphaFoldDB" id="A0A5Q5CC66"/>
<organism evidence="1">
    <name type="scientific">Mycobacterium sp. (strain JLS)</name>
    <dbReference type="NCBI Taxonomy" id="164757"/>
    <lineage>
        <taxon>Bacteria</taxon>
        <taxon>Bacillati</taxon>
        <taxon>Actinomycetota</taxon>
        <taxon>Actinomycetes</taxon>
        <taxon>Mycobacteriales</taxon>
        <taxon>Mycobacteriaceae</taxon>
        <taxon>Mycobacterium</taxon>
    </lineage>
</organism>
<dbReference type="NCBIfam" id="TIGR02243">
    <property type="entry name" value="putative baseplate assembly protein"/>
    <property type="match status" value="1"/>
</dbReference>
<gene>
    <name evidence="1" type="ordered locus">Mjls_0923</name>
</gene>
<name>A0A5Q5CC66_MYCSJ</name>
<evidence type="ECO:0000313" key="1">
    <source>
        <dbReference type="EMBL" id="ABN96732.1"/>
    </source>
</evidence>
<reference evidence="1" key="1">
    <citation type="submission" date="2007-02" db="EMBL/GenBank/DDBJ databases">
        <title>Complete sequence of Mycobacterium sp. JLS.</title>
        <authorList>
            <consortium name="US DOE Joint Genome Institute"/>
            <person name="Copeland A."/>
            <person name="Lucas S."/>
            <person name="Lapidus A."/>
            <person name="Barry K."/>
            <person name="Detter J.C."/>
            <person name="Glavina del Rio T."/>
            <person name="Hammon N."/>
            <person name="Israni S."/>
            <person name="Dalin E."/>
            <person name="Tice H."/>
            <person name="Pitluck S."/>
            <person name="Chain P."/>
            <person name="Malfatti S."/>
            <person name="Shin M."/>
            <person name="Vergez L."/>
            <person name="Schmutz J."/>
            <person name="Larimer F."/>
            <person name="Land M."/>
            <person name="Hauser L."/>
            <person name="Kyrpides N."/>
            <person name="Mikhailova N."/>
            <person name="Miller C.D."/>
            <person name="Anderson A.J."/>
            <person name="Sims R.C."/>
            <person name="Richardson P."/>
        </authorList>
    </citation>
    <scope>NUCLEOTIDE SEQUENCE [LARGE SCALE GENOMIC DNA]</scope>
    <source>
        <strain evidence="1">JLS</strain>
    </source>
</reference>
<protein>
    <submittedName>
        <fullName evidence="1">Uncharacterized protein</fullName>
    </submittedName>
</protein>
<accession>A0A5Q5CC66</accession>
<dbReference type="KEGG" id="mjl:Mjls_0923"/>
<dbReference type="EMBL" id="CP000580">
    <property type="protein sequence ID" value="ABN96732.1"/>
    <property type="molecule type" value="Genomic_DNA"/>
</dbReference>
<sequence length="652" mass="70595">MLPAPRLDDRGFQDLVDDARRRIRRTCPTWSEHNISDPGITLVETFAMMLDQLIYRLNRVPDRHYVKFLELLGLELRPPGAAQGEVTFWLSAPQPQTIRVREGIEVSTDRTDLEEPVVFSTAEPLDIVPCTLQSGQVATVSAGGIPVDRSNPTTGAGFPCFSAMPTPGDALLIGLDKAVPRCAVLLRIVCQVSGVGVDPTDPPYVWEAWTEPGGWKPCEVDRDETKAFNQPGDVILHVPKGHTLASPETLAGTRRGWLRCRLLEPSPGQDTYSESPLINSITAATKGGTIPIVHARVIRDEVVGVSDGTPAQRLPLKNRPVLPWAGTTLSVVRDGAATEWHPVENFAFEKQDSQSFHIDAVDGEVVFGPAVREADGSLTQYGRIPPKGATLKMTAYRTGGGPAGNVRKGAIHVLKTSVPYVSRVENRRAAAGGAPAETIEDAKTRGPLLIRSRGRAVTAEDFEELAREAAPGIARVHCLTPSSPAEAGLIRLLVVPNVSSDALGAVRREDLDLSDDTKARIKAYLDERKLAGTHVRVKAPAYQGLTIVATLAALPGYRRDHLRDDVLRALNRLLHPLTGGPDGTGWPIGRPVQRHELAAALAWTPGVDMSREVVLDLYPADTTTGARGDRVDKLLLNPDALVLSHRHKVQVS</sequence>